<evidence type="ECO:0000256" key="2">
    <source>
        <dbReference type="ARBA" id="ARBA00022692"/>
    </source>
</evidence>
<accession>A0A2W1JNB0</accession>
<feature type="transmembrane region" description="Helical" evidence="6">
    <location>
        <begin position="398"/>
        <end position="417"/>
    </location>
</feature>
<dbReference type="GO" id="GO:0008360">
    <property type="term" value="P:regulation of cell shape"/>
    <property type="evidence" value="ECO:0007669"/>
    <property type="project" value="UniProtKB-KW"/>
</dbReference>
<keyword evidence="8" id="KW-1185">Reference proteome</keyword>
<feature type="transmembrane region" description="Helical" evidence="6">
    <location>
        <begin position="21"/>
        <end position="41"/>
    </location>
</feature>
<dbReference type="GO" id="GO:0005886">
    <property type="term" value="C:plasma membrane"/>
    <property type="evidence" value="ECO:0007669"/>
    <property type="project" value="UniProtKB-SubCell"/>
</dbReference>
<dbReference type="EC" id="2.4.99.28" evidence="6"/>
<keyword evidence="6 7" id="KW-0328">Glycosyltransferase</keyword>
<dbReference type="NCBIfam" id="NF037961">
    <property type="entry name" value="RodA_shape"/>
    <property type="match status" value="1"/>
</dbReference>
<evidence type="ECO:0000313" key="8">
    <source>
        <dbReference type="Proteomes" id="UP000248857"/>
    </source>
</evidence>
<dbReference type="InterPro" id="IPR001182">
    <property type="entry name" value="FtsW/RodA"/>
</dbReference>
<dbReference type="OrthoDB" id="9768187at2"/>
<dbReference type="GO" id="GO:0009252">
    <property type="term" value="P:peptidoglycan biosynthetic process"/>
    <property type="evidence" value="ECO:0007669"/>
    <property type="project" value="UniProtKB-UniRule"/>
</dbReference>
<dbReference type="NCBIfam" id="TIGR02210">
    <property type="entry name" value="rodA_shape"/>
    <property type="match status" value="1"/>
</dbReference>
<sequence>MPLRTRSNTNWLLRALSPWKDIDQLLLILPMGIMALGAVMIRSTQQEPEWSGFWVQHLTIGFVGLALALLISRLNYRNLLTLHWLTYLATNAALLAVIFIGTSALGAQRWIPIAGFNVQPSEFAKVGVIITLSALLSQRPATSLFAIARTFAVLLLPWGLVFVQPDLGTSLVFGAIALGMLYWANAKLGWIILMISPIVSAIVLNMALQAQFHWGFGAGWLVVVILIGWFGFPRHLLGALGGLLLNLAAAGLGSVLWGLLQDYQKARLVLFLNPDQDPLGGGYHLIQSRIAIGAGGLWGTGLNQGTQTKLDFIPEQHTDFIFSAAAEELGFIGSALILLAFWLICFRLVRIALLTTDDFGSLIVMGIFSMVIFQVVINIGMNIGLAPVTGLPLPWMSYGRSALLTNFIAIGLAESVASHRPKRRLGMS</sequence>
<feature type="transmembrane region" description="Helical" evidence="6">
    <location>
        <begin position="190"/>
        <end position="208"/>
    </location>
</feature>
<dbReference type="Pfam" id="PF01098">
    <property type="entry name" value="FTSW_RODA_SPOVE"/>
    <property type="match status" value="2"/>
</dbReference>
<evidence type="ECO:0000256" key="1">
    <source>
        <dbReference type="ARBA" id="ARBA00004141"/>
    </source>
</evidence>
<dbReference type="RefSeq" id="WP_110987054.1">
    <property type="nucleotide sequence ID" value="NZ_CAWNWM010000010.1"/>
</dbReference>
<comment type="subcellular location">
    <subcellularLocation>
        <location evidence="6">Cell membrane</location>
        <topology evidence="6">Multi-pass membrane protein</topology>
    </subcellularLocation>
    <subcellularLocation>
        <location evidence="1">Membrane</location>
        <topology evidence="1">Multi-pass membrane protein</topology>
    </subcellularLocation>
</comment>
<feature type="transmembrane region" description="Helical" evidence="6">
    <location>
        <begin position="239"/>
        <end position="260"/>
    </location>
</feature>
<comment type="pathway">
    <text evidence="6">Cell wall biogenesis; peptidoglycan biosynthesis.</text>
</comment>
<proteinExistence type="inferred from homology"/>
<dbReference type="EMBL" id="PQWO01000010">
    <property type="protein sequence ID" value="PZD72392.1"/>
    <property type="molecule type" value="Genomic_DNA"/>
</dbReference>
<evidence type="ECO:0000313" key="7">
    <source>
        <dbReference type="EMBL" id="PZD72392.1"/>
    </source>
</evidence>
<name>A0A2W1JNB0_9CYAN</name>
<evidence type="ECO:0000256" key="5">
    <source>
        <dbReference type="ARBA" id="ARBA00023136"/>
    </source>
</evidence>
<comment type="similarity">
    <text evidence="6">Belongs to the SEDS family. MrdB/RodA subfamily.</text>
</comment>
<dbReference type="InterPro" id="IPR011923">
    <property type="entry name" value="RodA/MrdB"/>
</dbReference>
<feature type="transmembrane region" description="Helical" evidence="6">
    <location>
        <begin position="214"/>
        <end position="232"/>
    </location>
</feature>
<dbReference type="Proteomes" id="UP000248857">
    <property type="component" value="Unassembled WGS sequence"/>
</dbReference>
<dbReference type="PANTHER" id="PTHR30474:SF1">
    <property type="entry name" value="PEPTIDOGLYCAN GLYCOSYLTRANSFERASE MRDB"/>
    <property type="match status" value="1"/>
</dbReference>
<evidence type="ECO:0000256" key="3">
    <source>
        <dbReference type="ARBA" id="ARBA00022960"/>
    </source>
</evidence>
<dbReference type="GO" id="GO:0015648">
    <property type="term" value="F:lipid-linked peptidoglycan transporter activity"/>
    <property type="evidence" value="ECO:0007669"/>
    <property type="project" value="TreeGrafter"/>
</dbReference>
<feature type="transmembrane region" description="Helical" evidence="6">
    <location>
        <begin position="329"/>
        <end position="349"/>
    </location>
</feature>
<comment type="caution">
    <text evidence="7">The sequence shown here is derived from an EMBL/GenBank/DDBJ whole genome shotgun (WGS) entry which is preliminary data.</text>
</comment>
<dbReference type="AlphaFoldDB" id="A0A2W1JNB0"/>
<dbReference type="PANTHER" id="PTHR30474">
    <property type="entry name" value="CELL CYCLE PROTEIN"/>
    <property type="match status" value="1"/>
</dbReference>
<comment type="catalytic activity">
    <reaction evidence="6">
        <text>[GlcNAc-(1-&gt;4)-Mur2Ac(oyl-L-Ala-gamma-D-Glu-L-Lys-D-Ala-D-Ala)](n)-di-trans,octa-cis-undecaprenyl diphosphate + beta-D-GlcNAc-(1-&gt;4)-Mur2Ac(oyl-L-Ala-gamma-D-Glu-L-Lys-D-Ala-D-Ala)-di-trans,octa-cis-undecaprenyl diphosphate = [GlcNAc-(1-&gt;4)-Mur2Ac(oyl-L-Ala-gamma-D-Glu-L-Lys-D-Ala-D-Ala)](n+1)-di-trans,octa-cis-undecaprenyl diphosphate + di-trans,octa-cis-undecaprenyl diphosphate + H(+)</text>
        <dbReference type="Rhea" id="RHEA:23708"/>
        <dbReference type="Rhea" id="RHEA-COMP:9602"/>
        <dbReference type="Rhea" id="RHEA-COMP:9603"/>
        <dbReference type="ChEBI" id="CHEBI:15378"/>
        <dbReference type="ChEBI" id="CHEBI:58405"/>
        <dbReference type="ChEBI" id="CHEBI:60033"/>
        <dbReference type="ChEBI" id="CHEBI:78435"/>
        <dbReference type="EC" id="2.4.99.28"/>
    </reaction>
</comment>
<feature type="transmembrane region" description="Helical" evidence="6">
    <location>
        <begin position="167"/>
        <end position="183"/>
    </location>
</feature>
<feature type="transmembrane region" description="Helical" evidence="6">
    <location>
        <begin position="84"/>
        <end position="106"/>
    </location>
</feature>
<dbReference type="UniPathway" id="UPA00219"/>
<keyword evidence="5 6" id="KW-0472">Membrane</keyword>
<keyword evidence="4 6" id="KW-1133">Transmembrane helix</keyword>
<feature type="transmembrane region" description="Helical" evidence="6">
    <location>
        <begin position="361"/>
        <end position="386"/>
    </location>
</feature>
<keyword evidence="3 6" id="KW-0133">Cell shape</keyword>
<dbReference type="GO" id="GO:0051301">
    <property type="term" value="P:cell division"/>
    <property type="evidence" value="ECO:0007669"/>
    <property type="project" value="InterPro"/>
</dbReference>
<keyword evidence="6" id="KW-0573">Peptidoglycan synthesis</keyword>
<keyword evidence="6 7" id="KW-0808">Transferase</keyword>
<dbReference type="GO" id="GO:0032153">
    <property type="term" value="C:cell division site"/>
    <property type="evidence" value="ECO:0007669"/>
    <property type="project" value="TreeGrafter"/>
</dbReference>
<protein>
    <recommendedName>
        <fullName evidence="6">Peptidoglycan glycosyltransferase RodA</fullName>
        <shortName evidence="6">PGT</shortName>
        <ecNumber evidence="6">2.4.99.28</ecNumber>
    </recommendedName>
    <alternativeName>
        <fullName evidence="6">Cell elongation protein RodA</fullName>
    </alternativeName>
    <alternativeName>
        <fullName evidence="6">Cell wall polymerase</fullName>
    </alternativeName>
    <alternativeName>
        <fullName evidence="6">Peptidoglycan polymerase</fullName>
        <shortName evidence="6">PG polymerase</shortName>
    </alternativeName>
</protein>
<comment type="function">
    <text evidence="6">Peptidoglycan polymerase that is essential for cell wall elongation.</text>
</comment>
<evidence type="ECO:0000256" key="4">
    <source>
        <dbReference type="ARBA" id="ARBA00022989"/>
    </source>
</evidence>
<dbReference type="GO" id="GO:0008955">
    <property type="term" value="F:peptidoglycan glycosyltransferase activity"/>
    <property type="evidence" value="ECO:0007669"/>
    <property type="project" value="UniProtKB-UniRule"/>
</dbReference>
<dbReference type="GO" id="GO:0071555">
    <property type="term" value="P:cell wall organization"/>
    <property type="evidence" value="ECO:0007669"/>
    <property type="project" value="UniProtKB-KW"/>
</dbReference>
<gene>
    <name evidence="7" type="primary">mrdB_1</name>
    <name evidence="6" type="synonym">rodA</name>
    <name evidence="7" type="ORF">C1752_03650</name>
</gene>
<keyword evidence="6" id="KW-1003">Cell membrane</keyword>
<keyword evidence="2 6" id="KW-0812">Transmembrane</keyword>
<evidence type="ECO:0000256" key="6">
    <source>
        <dbReference type="HAMAP-Rule" id="MF_02079"/>
    </source>
</evidence>
<keyword evidence="6" id="KW-0961">Cell wall biogenesis/degradation</keyword>
<reference evidence="7 8" key="1">
    <citation type="journal article" date="2018" name="Sci. Rep.">
        <title>A novel species of the marine cyanobacterium Acaryochloris with a unique pigment content and lifestyle.</title>
        <authorList>
            <person name="Partensky F."/>
            <person name="Six C."/>
            <person name="Ratin M."/>
            <person name="Garczarek L."/>
            <person name="Vaulot D."/>
            <person name="Probert I."/>
            <person name="Calteau A."/>
            <person name="Gourvil P."/>
            <person name="Marie D."/>
            <person name="Grebert T."/>
            <person name="Bouchier C."/>
            <person name="Le Panse S."/>
            <person name="Gachenot M."/>
            <person name="Rodriguez F."/>
            <person name="Garrido J.L."/>
        </authorList>
    </citation>
    <scope>NUCLEOTIDE SEQUENCE [LARGE SCALE GENOMIC DNA]</scope>
    <source>
        <strain evidence="7 8">RCC1774</strain>
    </source>
</reference>
<feature type="transmembrane region" description="Helical" evidence="6">
    <location>
        <begin position="53"/>
        <end position="72"/>
    </location>
</feature>
<organism evidence="7 8">
    <name type="scientific">Acaryochloris thomasi RCC1774</name>
    <dbReference type="NCBI Taxonomy" id="1764569"/>
    <lineage>
        <taxon>Bacteria</taxon>
        <taxon>Bacillati</taxon>
        <taxon>Cyanobacteriota</taxon>
        <taxon>Cyanophyceae</taxon>
        <taxon>Acaryochloridales</taxon>
        <taxon>Acaryochloridaceae</taxon>
        <taxon>Acaryochloris</taxon>
        <taxon>Acaryochloris thomasi</taxon>
    </lineage>
</organism>
<dbReference type="HAMAP" id="MF_02079">
    <property type="entry name" value="PGT_RodA"/>
    <property type="match status" value="1"/>
</dbReference>